<reference evidence="1" key="1">
    <citation type="journal article" date="2020" name="Nature">
        <title>Giant virus diversity and host interactions through global metagenomics.</title>
        <authorList>
            <person name="Schulz F."/>
            <person name="Roux S."/>
            <person name="Paez-Espino D."/>
            <person name="Jungbluth S."/>
            <person name="Walsh D.A."/>
            <person name="Denef V.J."/>
            <person name="McMahon K.D."/>
            <person name="Konstantinidis K.T."/>
            <person name="Eloe-Fadrosh E.A."/>
            <person name="Kyrpides N.C."/>
            <person name="Woyke T."/>
        </authorList>
    </citation>
    <scope>NUCLEOTIDE SEQUENCE</scope>
    <source>
        <strain evidence="1">GVMAG-M-3300021343-4</strain>
    </source>
</reference>
<dbReference type="AlphaFoldDB" id="A0A6C0CKK7"/>
<organism evidence="1">
    <name type="scientific">viral metagenome</name>
    <dbReference type="NCBI Taxonomy" id="1070528"/>
    <lineage>
        <taxon>unclassified sequences</taxon>
        <taxon>metagenomes</taxon>
        <taxon>organismal metagenomes</taxon>
    </lineage>
</organism>
<protein>
    <submittedName>
        <fullName evidence="1">Uncharacterized protein</fullName>
    </submittedName>
</protein>
<proteinExistence type="predicted"/>
<accession>A0A6C0CKK7</accession>
<name>A0A6C0CKK7_9ZZZZ</name>
<dbReference type="EMBL" id="MN739439">
    <property type="protein sequence ID" value="QHT04833.1"/>
    <property type="molecule type" value="Genomic_DNA"/>
</dbReference>
<sequence>MTNQININDVLENGEYYRRSRMRYNGSTYSSVVCDRCGKIIGTEEPCIGNESGDLCLNCVSIMANSSIKPMTRTTRISSTMSASTSFMEIDMLKPRTKMEIGTLKPMTNMEIGMLKPGKPKDNPLRNLPGYKK</sequence>
<evidence type="ECO:0000313" key="1">
    <source>
        <dbReference type="EMBL" id="QHT04833.1"/>
    </source>
</evidence>